<dbReference type="InterPro" id="IPR029050">
    <property type="entry name" value="Immunoprotect_excell_Ig-like"/>
</dbReference>
<feature type="compositionally biased region" description="Low complexity" evidence="2">
    <location>
        <begin position="180"/>
        <end position="197"/>
    </location>
</feature>
<keyword evidence="3" id="KW-0812">Transmembrane</keyword>
<dbReference type="Gene3D" id="2.60.40.1240">
    <property type="match status" value="1"/>
</dbReference>
<feature type="region of interest" description="Disordered" evidence="2">
    <location>
        <begin position="1"/>
        <end position="86"/>
    </location>
</feature>
<evidence type="ECO:0008006" key="6">
    <source>
        <dbReference type="Google" id="ProtNLM"/>
    </source>
</evidence>
<feature type="compositionally biased region" description="Pro residues" evidence="2">
    <location>
        <begin position="47"/>
        <end position="57"/>
    </location>
</feature>
<feature type="transmembrane region" description="Helical" evidence="3">
    <location>
        <begin position="93"/>
        <end position="111"/>
    </location>
</feature>
<dbReference type="Proteomes" id="UP001434337">
    <property type="component" value="Chromosome"/>
</dbReference>
<feature type="transmembrane region" description="Helical" evidence="3">
    <location>
        <begin position="142"/>
        <end position="165"/>
    </location>
</feature>
<evidence type="ECO:0000256" key="3">
    <source>
        <dbReference type="SAM" id="Phobius"/>
    </source>
</evidence>
<dbReference type="EMBL" id="CP115965">
    <property type="protein sequence ID" value="WZW99200.1"/>
    <property type="molecule type" value="Genomic_DNA"/>
</dbReference>
<sequence>MNDNDFASLPTEATPPSATPSPPAVFCRCRSMTASPNHRENPMTNQTPPPPDQPYNQPPAQNYQHPQGGFQPGTYPPGPGGAAAAPGPARKGTLGLIALVIAIAGFIFALVPGAMVIGWILLPIAFILAIVTFFLRDQKKVLAIIALIVSIVGTIAGALATLVAISNAFTEASGGAVTAAPPAATSEAGTTTTEAAAQSSDEGTRENPYPLGTAIAYDEWSVVVNSFDAAATDQVLAENEFNVEPPAGETYALANVTITRVAAEAQTPMMVTVEYVTASGNVIGSWDNPAVAPDAVDSNELYEGATVTGNLVFLIPEGDAGSLRVTPGLFTDEVFVALS</sequence>
<gene>
    <name evidence="4" type="ORF">PCC79_03085</name>
</gene>
<proteinExistence type="predicted"/>
<keyword evidence="5" id="KW-1185">Reference proteome</keyword>
<evidence type="ECO:0000313" key="5">
    <source>
        <dbReference type="Proteomes" id="UP001434337"/>
    </source>
</evidence>
<feature type="region of interest" description="Disordered" evidence="2">
    <location>
        <begin position="180"/>
        <end position="207"/>
    </location>
</feature>
<evidence type="ECO:0000256" key="2">
    <source>
        <dbReference type="SAM" id="MobiDB-lite"/>
    </source>
</evidence>
<keyword evidence="1" id="KW-0732">Signal</keyword>
<feature type="compositionally biased region" description="Low complexity" evidence="2">
    <location>
        <begin position="58"/>
        <end position="73"/>
    </location>
</feature>
<reference evidence="4 5" key="1">
    <citation type="journal article" date="2023" name="Environ Microbiome">
        <title>A coral-associated actinobacterium mitigates coral bleaching under heat stress.</title>
        <authorList>
            <person name="Li J."/>
            <person name="Zou Y."/>
            <person name="Li Q."/>
            <person name="Zhang J."/>
            <person name="Bourne D.G."/>
            <person name="Lyu Y."/>
            <person name="Liu C."/>
            <person name="Zhang S."/>
        </authorList>
    </citation>
    <scope>NUCLEOTIDE SEQUENCE [LARGE SCALE GENOMIC DNA]</scope>
    <source>
        <strain evidence="4 5">SCSIO 13291</strain>
    </source>
</reference>
<dbReference type="SUPFAM" id="SSF81995">
    <property type="entry name" value="beta-sandwich domain of Sec23/24"/>
    <property type="match status" value="1"/>
</dbReference>
<dbReference type="RefSeq" id="WP_342372967.1">
    <property type="nucleotide sequence ID" value="NZ_CP115965.1"/>
</dbReference>
<evidence type="ECO:0000313" key="4">
    <source>
        <dbReference type="EMBL" id="WZW99200.1"/>
    </source>
</evidence>
<evidence type="ECO:0000256" key="1">
    <source>
        <dbReference type="ARBA" id="ARBA00022729"/>
    </source>
</evidence>
<keyword evidence="3" id="KW-0472">Membrane</keyword>
<name>A0ABZ3CBR0_9ACTN</name>
<organism evidence="4 5">
    <name type="scientific">Propioniciclava soli</name>
    <dbReference type="NCBI Taxonomy" id="2775081"/>
    <lineage>
        <taxon>Bacteria</taxon>
        <taxon>Bacillati</taxon>
        <taxon>Actinomycetota</taxon>
        <taxon>Actinomycetes</taxon>
        <taxon>Propionibacteriales</taxon>
        <taxon>Propionibacteriaceae</taxon>
        <taxon>Propioniciclava</taxon>
    </lineage>
</organism>
<feature type="compositionally biased region" description="Low complexity" evidence="2">
    <location>
        <begin position="7"/>
        <end position="16"/>
    </location>
</feature>
<accession>A0ABZ3CBR0</accession>
<feature type="transmembrane region" description="Helical" evidence="3">
    <location>
        <begin position="117"/>
        <end position="135"/>
    </location>
</feature>
<keyword evidence="3" id="KW-1133">Transmembrane helix</keyword>
<protein>
    <recommendedName>
        <fullName evidence="6">DUF4352 domain-containing protein</fullName>
    </recommendedName>
</protein>